<accession>A0ABR0KM36</accession>
<sequence length="239" mass="26517">MSPYGITTIELCYIISVIGIGTVAINLAIALIWNKVSNQQRIALHGHWEYQTDNEETEEAARQAAEVRRYKSLLTTTFERGLLHDLDTRASFVDGKLSDSDMIIAVARMMREIRLKFDEIAYLGKHTSKGREDDACLYARYRLHGMTKCIRKTASLRRGRHVGHIMVSLTPTDAALVQEKGWGAPSSKSSLGRLATLVSVAKTTEMVMPLPRNSKELRAVVQPVLESDVCSVAGVEPCA</sequence>
<evidence type="ECO:0000313" key="2">
    <source>
        <dbReference type="EMBL" id="KAK5100262.1"/>
    </source>
</evidence>
<evidence type="ECO:0000256" key="1">
    <source>
        <dbReference type="SAM" id="Phobius"/>
    </source>
</evidence>
<proteinExistence type="predicted"/>
<dbReference type="Proteomes" id="UP001345013">
    <property type="component" value="Unassembled WGS sequence"/>
</dbReference>
<feature type="transmembrane region" description="Helical" evidence="1">
    <location>
        <begin position="12"/>
        <end position="33"/>
    </location>
</feature>
<keyword evidence="1" id="KW-0472">Membrane</keyword>
<gene>
    <name evidence="2" type="ORF">LTR24_001057</name>
</gene>
<keyword evidence="1" id="KW-1133">Transmembrane helix</keyword>
<reference evidence="2 3" key="1">
    <citation type="submission" date="2023-08" db="EMBL/GenBank/DDBJ databases">
        <title>Black Yeasts Isolated from many extreme environments.</title>
        <authorList>
            <person name="Coleine C."/>
            <person name="Stajich J.E."/>
            <person name="Selbmann L."/>
        </authorList>
    </citation>
    <scope>NUCLEOTIDE SEQUENCE [LARGE SCALE GENOMIC DNA]</scope>
    <source>
        <strain evidence="2 3">CCFEE 5885</strain>
    </source>
</reference>
<evidence type="ECO:0000313" key="3">
    <source>
        <dbReference type="Proteomes" id="UP001345013"/>
    </source>
</evidence>
<dbReference type="EMBL" id="JAVRRG010000007">
    <property type="protein sequence ID" value="KAK5100262.1"/>
    <property type="molecule type" value="Genomic_DNA"/>
</dbReference>
<name>A0ABR0KM36_9EURO</name>
<protein>
    <submittedName>
        <fullName evidence="2">Uncharacterized protein</fullName>
    </submittedName>
</protein>
<keyword evidence="1" id="KW-0812">Transmembrane</keyword>
<comment type="caution">
    <text evidence="2">The sequence shown here is derived from an EMBL/GenBank/DDBJ whole genome shotgun (WGS) entry which is preliminary data.</text>
</comment>
<keyword evidence="3" id="KW-1185">Reference proteome</keyword>
<organism evidence="2 3">
    <name type="scientific">Lithohypha guttulata</name>
    <dbReference type="NCBI Taxonomy" id="1690604"/>
    <lineage>
        <taxon>Eukaryota</taxon>
        <taxon>Fungi</taxon>
        <taxon>Dikarya</taxon>
        <taxon>Ascomycota</taxon>
        <taxon>Pezizomycotina</taxon>
        <taxon>Eurotiomycetes</taxon>
        <taxon>Chaetothyriomycetidae</taxon>
        <taxon>Chaetothyriales</taxon>
        <taxon>Trichomeriaceae</taxon>
        <taxon>Lithohypha</taxon>
    </lineage>
</organism>